<proteinExistence type="predicted"/>
<comment type="caution">
    <text evidence="1">The sequence shown here is derived from an EMBL/GenBank/DDBJ whole genome shotgun (WGS) entry which is preliminary data.</text>
</comment>
<name>A0A5N7JQ09_9PSED</name>
<dbReference type="Proteomes" id="UP000325438">
    <property type="component" value="Unassembled WGS sequence"/>
</dbReference>
<protein>
    <submittedName>
        <fullName evidence="1">Uncharacterized protein</fullName>
    </submittedName>
</protein>
<organism evidence="1 2">
    <name type="scientific">Pseudomonas kitaguniensis</name>
    <dbReference type="NCBI Taxonomy" id="2607908"/>
    <lineage>
        <taxon>Bacteria</taxon>
        <taxon>Pseudomonadati</taxon>
        <taxon>Pseudomonadota</taxon>
        <taxon>Gammaproteobacteria</taxon>
        <taxon>Pseudomonadales</taxon>
        <taxon>Pseudomonadaceae</taxon>
        <taxon>Pseudomonas</taxon>
    </lineage>
</organism>
<reference evidence="1 2" key="1">
    <citation type="submission" date="2019-09" db="EMBL/GenBank/DDBJ databases">
        <title>The draft genomes of Allium pathogen Pseudomonas sp.</title>
        <authorList>
            <person name="Fujikawa T."/>
            <person name="Sawada H."/>
        </authorList>
    </citation>
    <scope>NUCLEOTIDE SEQUENCE [LARGE SCALE GENOMIC DNA]</scope>
    <source>
        <strain evidence="1 2">MAFF 730085</strain>
    </source>
</reference>
<dbReference type="RefSeq" id="WP_122251924.1">
    <property type="nucleotide sequence ID" value="NZ_JBLZPT010000001.1"/>
</dbReference>
<dbReference type="AlphaFoldDB" id="A0A5N7JQ09"/>
<sequence>MAISAVVNAVFNIDNKTYTASLAIPSSAPTKEVPFLFSVISQAPAAGGTTPPPQTLLAVAVGGTSEVYVAVSPPMDIISGAIGSDVVQDLNVVVSEGTYDPKTHTFS</sequence>
<dbReference type="EMBL" id="VUBA01000034">
    <property type="protein sequence ID" value="MPQ83498.1"/>
    <property type="molecule type" value="Genomic_DNA"/>
</dbReference>
<accession>A0A5N7JQ09</accession>
<evidence type="ECO:0000313" key="2">
    <source>
        <dbReference type="Proteomes" id="UP000325438"/>
    </source>
</evidence>
<evidence type="ECO:0000313" key="1">
    <source>
        <dbReference type="EMBL" id="MPQ83498.1"/>
    </source>
</evidence>
<gene>
    <name evidence="1" type="ORF">F0170_05545</name>
</gene>